<evidence type="ECO:0000313" key="2">
    <source>
        <dbReference type="Proteomes" id="UP000249819"/>
    </source>
</evidence>
<dbReference type="Proteomes" id="UP000249819">
    <property type="component" value="Unassembled WGS sequence"/>
</dbReference>
<comment type="caution">
    <text evidence="1">The sequence shown here is derived from an EMBL/GenBank/DDBJ whole genome shotgun (WGS) entry which is preliminary data.</text>
</comment>
<reference evidence="1 2" key="1">
    <citation type="submission" date="2018-06" db="EMBL/GenBank/DDBJ databases">
        <title>Genomic Encyclopedia of Archaeal and Bacterial Type Strains, Phase II (KMG-II): from individual species to whole genera.</title>
        <authorList>
            <person name="Goeker M."/>
        </authorList>
    </citation>
    <scope>NUCLEOTIDE SEQUENCE [LARGE SCALE GENOMIC DNA]</scope>
    <source>
        <strain evidence="1 2">DSM 29821</strain>
    </source>
</reference>
<accession>A0A327VVU8</accession>
<keyword evidence="2" id="KW-1185">Reference proteome</keyword>
<proteinExistence type="predicted"/>
<dbReference type="AlphaFoldDB" id="A0A327VVU8"/>
<dbReference type="OrthoDB" id="678477at2"/>
<gene>
    <name evidence="1" type="ORF">CLV59_105234</name>
</gene>
<protein>
    <submittedName>
        <fullName evidence="1">Uncharacterized protein</fullName>
    </submittedName>
</protein>
<evidence type="ECO:0000313" key="1">
    <source>
        <dbReference type="EMBL" id="RAJ80127.1"/>
    </source>
</evidence>
<name>A0A327VVU8_9BACT</name>
<organism evidence="1 2">
    <name type="scientific">Chitinophaga dinghuensis</name>
    <dbReference type="NCBI Taxonomy" id="1539050"/>
    <lineage>
        <taxon>Bacteria</taxon>
        <taxon>Pseudomonadati</taxon>
        <taxon>Bacteroidota</taxon>
        <taxon>Chitinophagia</taxon>
        <taxon>Chitinophagales</taxon>
        <taxon>Chitinophagaceae</taxon>
        <taxon>Chitinophaga</taxon>
    </lineage>
</organism>
<dbReference type="EMBL" id="QLMA01000005">
    <property type="protein sequence ID" value="RAJ80127.1"/>
    <property type="molecule type" value="Genomic_DNA"/>
</dbReference>
<sequence length="83" mass="9620">MIKHDESVVMRAIALCFKPFLKVEEALIYCDLGRTQFTKRCEEFGVYKNESGYFSREQLNKMMSGEPSPYIAAVHGLKLKKIR</sequence>